<dbReference type="GO" id="GO:0005794">
    <property type="term" value="C:Golgi apparatus"/>
    <property type="evidence" value="ECO:0007669"/>
    <property type="project" value="TreeGrafter"/>
</dbReference>
<dbReference type="InterPro" id="IPR038407">
    <property type="entry name" value="v-SNARE_N_sf"/>
</dbReference>
<gene>
    <name evidence="11" type="ORF">Bca52824_069192</name>
</gene>
<dbReference type="InterPro" id="IPR010989">
    <property type="entry name" value="SNARE"/>
</dbReference>
<proteinExistence type="inferred from homology"/>
<dbReference type="Gene3D" id="1.20.58.400">
    <property type="entry name" value="t-snare proteins"/>
    <property type="match status" value="1"/>
</dbReference>
<dbReference type="GO" id="GO:0031902">
    <property type="term" value="C:late endosome membrane"/>
    <property type="evidence" value="ECO:0007669"/>
    <property type="project" value="TreeGrafter"/>
</dbReference>
<dbReference type="GO" id="GO:0006886">
    <property type="term" value="P:intracellular protein transport"/>
    <property type="evidence" value="ECO:0007669"/>
    <property type="project" value="InterPro"/>
</dbReference>
<reference evidence="11 12" key="1">
    <citation type="submission" date="2020-02" db="EMBL/GenBank/DDBJ databases">
        <authorList>
            <person name="Ma Q."/>
            <person name="Huang Y."/>
            <person name="Song X."/>
            <person name="Pei D."/>
        </authorList>
    </citation>
    <scope>NUCLEOTIDE SEQUENCE [LARGE SCALE GENOMIC DNA]</scope>
    <source>
        <strain evidence="11">Sxm20200214</strain>
        <tissue evidence="11">Leaf</tissue>
    </source>
</reference>
<accession>A0A8X7Q580</accession>
<keyword evidence="12" id="KW-1185">Reference proteome</keyword>
<keyword evidence="5" id="KW-0653">Protein transport</keyword>
<evidence type="ECO:0000259" key="10">
    <source>
        <dbReference type="Pfam" id="PF05008"/>
    </source>
</evidence>
<evidence type="ECO:0000256" key="3">
    <source>
        <dbReference type="ARBA" id="ARBA00022448"/>
    </source>
</evidence>
<organism evidence="11 12">
    <name type="scientific">Brassica carinata</name>
    <name type="common">Ethiopian mustard</name>
    <name type="synonym">Abyssinian cabbage</name>
    <dbReference type="NCBI Taxonomy" id="52824"/>
    <lineage>
        <taxon>Eukaryota</taxon>
        <taxon>Viridiplantae</taxon>
        <taxon>Streptophyta</taxon>
        <taxon>Embryophyta</taxon>
        <taxon>Tracheophyta</taxon>
        <taxon>Spermatophyta</taxon>
        <taxon>Magnoliopsida</taxon>
        <taxon>eudicotyledons</taxon>
        <taxon>Gunneridae</taxon>
        <taxon>Pentapetalae</taxon>
        <taxon>rosids</taxon>
        <taxon>malvids</taxon>
        <taxon>Brassicales</taxon>
        <taxon>Brassicaceae</taxon>
        <taxon>Brassiceae</taxon>
        <taxon>Brassica</taxon>
    </lineage>
</organism>
<dbReference type="OrthoDB" id="430637at2759"/>
<dbReference type="GO" id="GO:0012507">
    <property type="term" value="C:ER to Golgi transport vesicle membrane"/>
    <property type="evidence" value="ECO:0007669"/>
    <property type="project" value="TreeGrafter"/>
</dbReference>
<keyword evidence="8 9" id="KW-0472">Membrane</keyword>
<dbReference type="GO" id="GO:0006906">
    <property type="term" value="P:vesicle fusion"/>
    <property type="evidence" value="ECO:0007669"/>
    <property type="project" value="TreeGrafter"/>
</dbReference>
<protein>
    <recommendedName>
        <fullName evidence="10">Vesicle transport v-SNARE N-terminal domain-containing protein</fullName>
    </recommendedName>
</protein>
<dbReference type="Pfam" id="PF05008">
    <property type="entry name" value="V-SNARE"/>
    <property type="match status" value="1"/>
</dbReference>
<keyword evidence="7" id="KW-0175">Coiled coil</keyword>
<evidence type="ECO:0000256" key="2">
    <source>
        <dbReference type="ARBA" id="ARBA00006108"/>
    </source>
</evidence>
<comment type="similarity">
    <text evidence="2">Belongs to the VTI1 family.</text>
</comment>
<feature type="transmembrane region" description="Helical" evidence="9">
    <location>
        <begin position="183"/>
        <end position="202"/>
    </location>
</feature>
<dbReference type="GO" id="GO:0005484">
    <property type="term" value="F:SNAP receptor activity"/>
    <property type="evidence" value="ECO:0007669"/>
    <property type="project" value="TreeGrafter"/>
</dbReference>
<evidence type="ECO:0000313" key="12">
    <source>
        <dbReference type="Proteomes" id="UP000886595"/>
    </source>
</evidence>
<evidence type="ECO:0000256" key="8">
    <source>
        <dbReference type="ARBA" id="ARBA00023136"/>
    </source>
</evidence>
<evidence type="ECO:0000256" key="9">
    <source>
        <dbReference type="SAM" id="Phobius"/>
    </source>
</evidence>
<dbReference type="SUPFAM" id="SSF47661">
    <property type="entry name" value="t-snare proteins"/>
    <property type="match status" value="1"/>
</dbReference>
<dbReference type="EMBL" id="JAAMPC010000014">
    <property type="protein sequence ID" value="KAG2262113.1"/>
    <property type="molecule type" value="Genomic_DNA"/>
</dbReference>
<name>A0A8X7Q580_BRACI</name>
<dbReference type="GO" id="GO:0031201">
    <property type="term" value="C:SNARE complex"/>
    <property type="evidence" value="ECO:0007669"/>
    <property type="project" value="TreeGrafter"/>
</dbReference>
<comment type="subcellular location">
    <subcellularLocation>
        <location evidence="1">Membrane</location>
        <topology evidence="1">Single-pass type IV membrane protein</topology>
    </subcellularLocation>
</comment>
<sequence length="221" mass="24881">MYSFPRRYGRVGHFRTRVGSVRRPSSGFFYLEARSLQPSANAGCISKLREYKSDLNQLKKDFKRVSSPDANQSTRGELMDPGMADVHACSCSSFLSKSILDARDVTLLLSFNVPVDQSGIFAMSMERLDQSSDIMRESRRLMLEKEEVGISVVENLTAGSGNAINKSKKVLTAMSKRRTRNKWIIGLVIVALILAIILIITYKVSHYNTQNIYIHSDCVYI</sequence>
<dbReference type="AlphaFoldDB" id="A0A8X7Q580"/>
<comment type="caution">
    <text evidence="11">The sequence shown here is derived from an EMBL/GenBank/DDBJ whole genome shotgun (WGS) entry which is preliminary data.</text>
</comment>
<keyword evidence="6 9" id="KW-1133">Transmembrane helix</keyword>
<dbReference type="PANTHER" id="PTHR21230">
    <property type="entry name" value="VESICLE TRANSPORT V-SNARE PROTEIN VTI1-RELATED"/>
    <property type="match status" value="1"/>
</dbReference>
<dbReference type="PANTHER" id="PTHR21230:SF98">
    <property type="entry name" value="VESICLE TRANSPORT V-SNARE N-TERMINAL DOMAIN-CONTAINING PROTEIN"/>
    <property type="match status" value="1"/>
</dbReference>
<evidence type="ECO:0000256" key="5">
    <source>
        <dbReference type="ARBA" id="ARBA00022927"/>
    </source>
</evidence>
<dbReference type="GO" id="GO:0005789">
    <property type="term" value="C:endoplasmic reticulum membrane"/>
    <property type="evidence" value="ECO:0007669"/>
    <property type="project" value="TreeGrafter"/>
</dbReference>
<keyword evidence="4 9" id="KW-0812">Transmembrane</keyword>
<dbReference type="InterPro" id="IPR007705">
    <property type="entry name" value="Vesicle_trsprt_v-SNARE_N"/>
</dbReference>
<evidence type="ECO:0000256" key="4">
    <source>
        <dbReference type="ARBA" id="ARBA00022692"/>
    </source>
</evidence>
<evidence type="ECO:0000256" key="1">
    <source>
        <dbReference type="ARBA" id="ARBA00004211"/>
    </source>
</evidence>
<keyword evidence="3" id="KW-0813">Transport</keyword>
<evidence type="ECO:0000256" key="6">
    <source>
        <dbReference type="ARBA" id="ARBA00022989"/>
    </source>
</evidence>
<dbReference type="GO" id="GO:0000149">
    <property type="term" value="F:SNARE binding"/>
    <property type="evidence" value="ECO:0007669"/>
    <property type="project" value="TreeGrafter"/>
</dbReference>
<feature type="domain" description="Vesicle transport v-SNARE N-terminal" evidence="10">
    <location>
        <begin position="31"/>
        <end position="65"/>
    </location>
</feature>
<evidence type="ECO:0000313" key="11">
    <source>
        <dbReference type="EMBL" id="KAG2262113.1"/>
    </source>
</evidence>
<evidence type="ECO:0000256" key="7">
    <source>
        <dbReference type="ARBA" id="ARBA00023054"/>
    </source>
</evidence>
<dbReference type="Proteomes" id="UP000886595">
    <property type="component" value="Unassembled WGS sequence"/>
</dbReference>